<dbReference type="PANTHER" id="PTHR33064">
    <property type="entry name" value="POL PROTEIN"/>
    <property type="match status" value="1"/>
</dbReference>
<dbReference type="FunFam" id="3.30.70.270:FF:000003">
    <property type="entry name" value="Transposon Ty3-G Gag-Pol polyprotein"/>
    <property type="match status" value="1"/>
</dbReference>
<keyword evidence="3" id="KW-1185">Reference proteome</keyword>
<dbReference type="GO" id="GO:0071897">
    <property type="term" value="P:DNA biosynthetic process"/>
    <property type="evidence" value="ECO:0007669"/>
    <property type="project" value="UniProtKB-ARBA"/>
</dbReference>
<dbReference type="InterPro" id="IPR000477">
    <property type="entry name" value="RT_dom"/>
</dbReference>
<accession>A0A8X6XWT6</accession>
<organism evidence="2 3">
    <name type="scientific">Trichonephila inaurata madagascariensis</name>
    <dbReference type="NCBI Taxonomy" id="2747483"/>
    <lineage>
        <taxon>Eukaryota</taxon>
        <taxon>Metazoa</taxon>
        <taxon>Ecdysozoa</taxon>
        <taxon>Arthropoda</taxon>
        <taxon>Chelicerata</taxon>
        <taxon>Arachnida</taxon>
        <taxon>Araneae</taxon>
        <taxon>Araneomorphae</taxon>
        <taxon>Entelegynae</taxon>
        <taxon>Araneoidea</taxon>
        <taxon>Nephilidae</taxon>
        <taxon>Trichonephila</taxon>
        <taxon>Trichonephila inaurata</taxon>
    </lineage>
</organism>
<dbReference type="InterPro" id="IPR051320">
    <property type="entry name" value="Viral_Replic_Matur_Polypro"/>
</dbReference>
<name>A0A8X6XWT6_9ARAC</name>
<proteinExistence type="predicted"/>
<dbReference type="Gene3D" id="3.30.70.270">
    <property type="match status" value="2"/>
</dbReference>
<dbReference type="AlphaFoldDB" id="A0A8X6XWT6"/>
<dbReference type="SUPFAM" id="SSF56672">
    <property type="entry name" value="DNA/RNA polymerases"/>
    <property type="match status" value="1"/>
</dbReference>
<dbReference type="PANTHER" id="PTHR33064:SF37">
    <property type="entry name" value="RIBONUCLEASE H"/>
    <property type="match status" value="1"/>
</dbReference>
<reference evidence="2" key="1">
    <citation type="submission" date="2020-08" db="EMBL/GenBank/DDBJ databases">
        <title>Multicomponent nature underlies the extraordinary mechanical properties of spider dragline silk.</title>
        <authorList>
            <person name="Kono N."/>
            <person name="Nakamura H."/>
            <person name="Mori M."/>
            <person name="Yoshida Y."/>
            <person name="Ohtoshi R."/>
            <person name="Malay A.D."/>
            <person name="Moran D.A.P."/>
            <person name="Tomita M."/>
            <person name="Numata K."/>
            <person name="Arakawa K."/>
        </authorList>
    </citation>
    <scope>NUCLEOTIDE SEQUENCE</scope>
</reference>
<comment type="caution">
    <text evidence="2">The sequence shown here is derived from an EMBL/GenBank/DDBJ whole genome shotgun (WGS) entry which is preliminary data.</text>
</comment>
<dbReference type="Proteomes" id="UP000886998">
    <property type="component" value="Unassembled WGS sequence"/>
</dbReference>
<evidence type="ECO:0000259" key="1">
    <source>
        <dbReference type="Pfam" id="PF00078"/>
    </source>
</evidence>
<dbReference type="Pfam" id="PF00078">
    <property type="entry name" value="RVT_1"/>
    <property type="match status" value="1"/>
</dbReference>
<dbReference type="EMBL" id="BMAV01013191">
    <property type="protein sequence ID" value="GFY60523.1"/>
    <property type="molecule type" value="Genomic_DNA"/>
</dbReference>
<dbReference type="InterPro" id="IPR043128">
    <property type="entry name" value="Rev_trsase/Diguanyl_cyclase"/>
</dbReference>
<dbReference type="OrthoDB" id="41323at2759"/>
<evidence type="ECO:0000313" key="3">
    <source>
        <dbReference type="Proteomes" id="UP000886998"/>
    </source>
</evidence>
<gene>
    <name evidence="2" type="primary">TY3B-G_54</name>
    <name evidence="2" type="ORF">TNIN_336641</name>
</gene>
<feature type="domain" description="Reverse transcriptase" evidence="1">
    <location>
        <begin position="2"/>
        <end position="116"/>
    </location>
</feature>
<dbReference type="CDD" id="cd01647">
    <property type="entry name" value="RT_LTR"/>
    <property type="match status" value="1"/>
</dbReference>
<evidence type="ECO:0000313" key="2">
    <source>
        <dbReference type="EMBL" id="GFY60523.1"/>
    </source>
</evidence>
<protein>
    <submittedName>
        <fullName evidence="2">Transposon Ty3-G Gag-Pol polyprotein</fullName>
    </submittedName>
</protein>
<sequence>MFYIFDLERAFHQIPVESSDIAKATICTPFGLYFKRMTFGLRNAAQTFMRFLHSVLQGLDFCFSSIDDILVATKDETQHTSHFRQVFQRLQDAGLVIKVANFQFLQTEVDFLGHRISVNGIEPSKKRIKVIEDFKLPENIKELRRYFGVINFYHRFIPKDAENQAILNNYLKGMKSIDNNKFIGQKSQFKYSKRASDIHVKRQCSFTYQKMPTFP</sequence>
<dbReference type="Gene3D" id="3.10.10.10">
    <property type="entry name" value="HIV Type 1 Reverse Transcriptase, subunit A, domain 1"/>
    <property type="match status" value="1"/>
</dbReference>
<dbReference type="InterPro" id="IPR043502">
    <property type="entry name" value="DNA/RNA_pol_sf"/>
</dbReference>